<dbReference type="EMBL" id="JAULSY010000019">
    <property type="protein sequence ID" value="KAK0671734.1"/>
    <property type="molecule type" value="Genomic_DNA"/>
</dbReference>
<gene>
    <name evidence="1" type="ORF">QBC41DRAFT_384867</name>
</gene>
<keyword evidence="2" id="KW-1185">Reference proteome</keyword>
<reference evidence="1" key="1">
    <citation type="submission" date="2023-06" db="EMBL/GenBank/DDBJ databases">
        <title>Genome-scale phylogeny and comparative genomics of the fungal order Sordariales.</title>
        <authorList>
            <consortium name="Lawrence Berkeley National Laboratory"/>
            <person name="Hensen N."/>
            <person name="Bonometti L."/>
            <person name="Westerberg I."/>
            <person name="Brannstrom I.O."/>
            <person name="Guillou S."/>
            <person name="Cros-Aarteil S."/>
            <person name="Calhoun S."/>
            <person name="Haridas S."/>
            <person name="Kuo A."/>
            <person name="Mondo S."/>
            <person name="Pangilinan J."/>
            <person name="Riley R."/>
            <person name="Labutti K."/>
            <person name="Andreopoulos B."/>
            <person name="Lipzen A."/>
            <person name="Chen C."/>
            <person name="Yanf M."/>
            <person name="Daum C."/>
            <person name="Ng V."/>
            <person name="Clum A."/>
            <person name="Steindorff A."/>
            <person name="Ohm R."/>
            <person name="Martin F."/>
            <person name="Silar P."/>
            <person name="Natvig D."/>
            <person name="Lalanne C."/>
            <person name="Gautier V."/>
            <person name="Ament-Velasquez S.L."/>
            <person name="Kruys A."/>
            <person name="Hutchinson M.I."/>
            <person name="Powell A.J."/>
            <person name="Barry K."/>
            <person name="Miller A.N."/>
            <person name="Grigoriev I.V."/>
            <person name="Debuchy R."/>
            <person name="Gladieux P."/>
            <person name="Thoren M.H."/>
            <person name="Johannesson H."/>
        </authorList>
    </citation>
    <scope>NUCLEOTIDE SEQUENCE</scope>
    <source>
        <strain evidence="1">CBS 307.81</strain>
    </source>
</reference>
<sequence length="308" mass="34683">MATPNASDWALLPTADCPLVTPAMKTLYHVAHNDESLLGLCLFRGQMATDLEEAHADSGFPVDKTVKVLRDDSNRIVTKLLLSLPRNLTLSLLRHTLARDIRQRIEGLHTYPSDYKGVYAAAISVKGRGGRFLSVDEIKQLVSTIQDYRTGVRLWLDNGKKWNRNDATHQRSEAVVKSVDFQLLRLSKIPENNDKPRFGQGQKGLVRLNQLCYMLERFVTAAATHGFDTTVPLCQSPLMIGCSYVSMKTRCKAHWREYGGGFGATTWTWEFALCAMASLGFDPDVVTIPILVTTDRPSYPRRRCWSRH</sequence>
<organism evidence="1 2">
    <name type="scientific">Cercophora samala</name>
    <dbReference type="NCBI Taxonomy" id="330535"/>
    <lineage>
        <taxon>Eukaryota</taxon>
        <taxon>Fungi</taxon>
        <taxon>Dikarya</taxon>
        <taxon>Ascomycota</taxon>
        <taxon>Pezizomycotina</taxon>
        <taxon>Sordariomycetes</taxon>
        <taxon>Sordariomycetidae</taxon>
        <taxon>Sordariales</taxon>
        <taxon>Lasiosphaeriaceae</taxon>
        <taxon>Cercophora</taxon>
    </lineage>
</organism>
<dbReference type="Proteomes" id="UP001174997">
    <property type="component" value="Unassembled WGS sequence"/>
</dbReference>
<evidence type="ECO:0000313" key="2">
    <source>
        <dbReference type="Proteomes" id="UP001174997"/>
    </source>
</evidence>
<name>A0AA40DCS3_9PEZI</name>
<evidence type="ECO:0000313" key="1">
    <source>
        <dbReference type="EMBL" id="KAK0671734.1"/>
    </source>
</evidence>
<protein>
    <submittedName>
        <fullName evidence="1">Uncharacterized protein</fullName>
    </submittedName>
</protein>
<comment type="caution">
    <text evidence="1">The sequence shown here is derived from an EMBL/GenBank/DDBJ whole genome shotgun (WGS) entry which is preliminary data.</text>
</comment>
<accession>A0AA40DCS3</accession>
<dbReference type="AlphaFoldDB" id="A0AA40DCS3"/>
<proteinExistence type="predicted"/>